<dbReference type="AlphaFoldDB" id="A0A420HUP2"/>
<gene>
    <name evidence="2" type="ORF">OnM2_044009</name>
</gene>
<keyword evidence="3" id="KW-1185">Reference proteome</keyword>
<accession>A0A420HUP2</accession>
<proteinExistence type="predicted"/>
<evidence type="ECO:0000256" key="1">
    <source>
        <dbReference type="SAM" id="MobiDB-lite"/>
    </source>
</evidence>
<protein>
    <submittedName>
        <fullName evidence="2">Uncharacterized protein</fullName>
    </submittedName>
</protein>
<dbReference type="Proteomes" id="UP000286134">
    <property type="component" value="Unassembled WGS sequence"/>
</dbReference>
<dbReference type="EMBL" id="MCFK01004476">
    <property type="protein sequence ID" value="RKF61155.1"/>
    <property type="molecule type" value="Genomic_DNA"/>
</dbReference>
<organism evidence="2 3">
    <name type="scientific">Erysiphe neolycopersici</name>
    <dbReference type="NCBI Taxonomy" id="212602"/>
    <lineage>
        <taxon>Eukaryota</taxon>
        <taxon>Fungi</taxon>
        <taxon>Dikarya</taxon>
        <taxon>Ascomycota</taxon>
        <taxon>Pezizomycotina</taxon>
        <taxon>Leotiomycetes</taxon>
        <taxon>Erysiphales</taxon>
        <taxon>Erysiphaceae</taxon>
        <taxon>Erysiphe</taxon>
    </lineage>
</organism>
<feature type="region of interest" description="Disordered" evidence="1">
    <location>
        <begin position="26"/>
        <end position="47"/>
    </location>
</feature>
<dbReference type="STRING" id="212602.A0A420HUP2"/>
<comment type="caution">
    <text evidence="2">The sequence shown here is derived from an EMBL/GenBank/DDBJ whole genome shotgun (WGS) entry which is preliminary data.</text>
</comment>
<sequence>MIGPAKHGVRITVQSAETHSPFKNYFEQQQQQQQQRPLEDEWGSQSEDDVFPSLEENRIFIPGITQLTGKRGLVDETIHYTGFLPIEFQPYLSLTQAVLQEEDLSGRYKEDFYLLGSNRRKMKRCGMYFISKQIQNPLRKGSELLKGRNIIVLMCVDNIILLFWSWDISTAYDFEQYLTFNFRTISLSQARWFLGTEIVQNRDDRLLSLLPKSHIEKLGVKFNFEGRSSYPKVPISSGTLICKNQSQDTKSQIQGYQQKIGSIGHAAVSTRPGLSVVRWIHFEIFFKCWSEVVRFIFL</sequence>
<evidence type="ECO:0000313" key="3">
    <source>
        <dbReference type="Proteomes" id="UP000286134"/>
    </source>
</evidence>
<name>A0A420HUP2_9PEZI</name>
<reference evidence="2 3" key="1">
    <citation type="journal article" date="2018" name="BMC Genomics">
        <title>Comparative genome analyses reveal sequence features reflecting distinct modes of host-adaptation between dicot and monocot powdery mildew.</title>
        <authorList>
            <person name="Wu Y."/>
            <person name="Ma X."/>
            <person name="Pan Z."/>
            <person name="Kale S.D."/>
            <person name="Song Y."/>
            <person name="King H."/>
            <person name="Zhang Q."/>
            <person name="Presley C."/>
            <person name="Deng X."/>
            <person name="Wei C.I."/>
            <person name="Xiao S."/>
        </authorList>
    </citation>
    <scope>NUCLEOTIDE SEQUENCE [LARGE SCALE GENOMIC DNA]</scope>
    <source>
        <strain evidence="2">UMSG2</strain>
    </source>
</reference>
<dbReference type="OrthoDB" id="4927525at2759"/>
<evidence type="ECO:0000313" key="2">
    <source>
        <dbReference type="EMBL" id="RKF61155.1"/>
    </source>
</evidence>